<dbReference type="SUPFAM" id="SSF52540">
    <property type="entry name" value="P-loop containing nucleoside triphosphate hydrolases"/>
    <property type="match status" value="1"/>
</dbReference>
<evidence type="ECO:0000313" key="3">
    <source>
        <dbReference type="Proteomes" id="UP000594205"/>
    </source>
</evidence>
<protein>
    <recommendedName>
        <fullName evidence="1">AAA+ ATPase domain-containing protein</fullName>
    </recommendedName>
</protein>
<dbReference type="KEGG" id="sfeu:IM697_10020"/>
<organism evidence="2 3">
    <name type="scientific">Streptomyces ferrugineus</name>
    <dbReference type="NCBI Taxonomy" id="1413221"/>
    <lineage>
        <taxon>Bacteria</taxon>
        <taxon>Bacillati</taxon>
        <taxon>Actinomycetota</taxon>
        <taxon>Actinomycetes</taxon>
        <taxon>Kitasatosporales</taxon>
        <taxon>Streptomycetaceae</taxon>
        <taxon>Streptomyces</taxon>
    </lineage>
</organism>
<feature type="domain" description="AAA+ ATPase" evidence="1">
    <location>
        <begin position="384"/>
        <end position="533"/>
    </location>
</feature>
<proteinExistence type="predicted"/>
<dbReference type="InterPro" id="IPR027417">
    <property type="entry name" value="P-loop_NTPase"/>
</dbReference>
<dbReference type="AlphaFoldDB" id="A0A7M2SSI5"/>
<reference evidence="2 3" key="1">
    <citation type="submission" date="2020-10" db="EMBL/GenBank/DDBJ databases">
        <title>Streptomyces ferrugineus complate genome analysis.</title>
        <authorList>
            <person name="Anwar N."/>
        </authorList>
    </citation>
    <scope>NUCLEOTIDE SEQUENCE [LARGE SCALE GENOMIC DNA]</scope>
    <source>
        <strain evidence="2 3">CCTCC AA2014009</strain>
    </source>
</reference>
<gene>
    <name evidence="2" type="ORF">IM697_10020</name>
</gene>
<dbReference type="EMBL" id="CP063373">
    <property type="protein sequence ID" value="QOV38675.1"/>
    <property type="molecule type" value="Genomic_DNA"/>
</dbReference>
<dbReference type="RefSeq" id="WP_194046696.1">
    <property type="nucleotide sequence ID" value="NZ_CP063373.1"/>
</dbReference>
<keyword evidence="3" id="KW-1185">Reference proteome</keyword>
<evidence type="ECO:0000259" key="1">
    <source>
        <dbReference type="SMART" id="SM00382"/>
    </source>
</evidence>
<evidence type="ECO:0000313" key="2">
    <source>
        <dbReference type="EMBL" id="QOV38675.1"/>
    </source>
</evidence>
<dbReference type="InterPro" id="IPR003593">
    <property type="entry name" value="AAA+_ATPase"/>
</dbReference>
<dbReference type="SMART" id="SM00382">
    <property type="entry name" value="AAA"/>
    <property type="match status" value="1"/>
</dbReference>
<accession>A0A7M2SSI5</accession>
<dbReference type="Gene3D" id="3.40.50.300">
    <property type="entry name" value="P-loop containing nucleotide triphosphate hydrolases"/>
    <property type="match status" value="1"/>
</dbReference>
<name>A0A7M2SSI5_9ACTN</name>
<dbReference type="Proteomes" id="UP000594205">
    <property type="component" value="Chromosome"/>
</dbReference>
<sequence length="1203" mass="132069">MAAPTTGPVADFCAALGRLVSTCRVSQREIADALGLSSTSSVSELLAGRRRKVPEWDVVRTIVGLCAERHGGGAPPEGMSLEVKWWKSRHAELERTAETARGHATSGPSPVVPAPPPVPVAVPPGAPVSAPDATACAGMGVDEAVRLLAGGRIEATPAVYALMSARQGGQDRPRILGDLLADFPARVRAAHGVARAALIQAARVVLVAAAVVRNSDPAQVHNDIYRLTEGGHAAHTPALTGLGSDQDDVLSPIAVSYAWLAGPLARSCPEFALGAGLSGAEPGNRATTTTGLTGLGSLLSEFAVGDGPPTSPAAVLRSPIAALDSPGPRLPSLAEGYITPRFRLAAAPREARAVIASDKWWDEQPLHDDIEQFLAAHFLGLPALLAPLVVLGHPGAGKSLLTKLLTARLPAREFRTLRVELRHTPAEQDVQAQLEHALRRATGREIGWPDWAEQESGPLLVVLLDGFDELLQAGARKLGQARQWGYLQEIEEFQKREARQGRPLIVIVTSRTVVADRADIPAASQVLRLEPFDEREIDHWIRIWNTANKVYFAQTELLPLSPEVVRPHRDLAAQPLLLLMLALYDAVGNALYRLQDKDITRTQLYDQLLTEFVRRQVDKDGPLPPAEADMAVDRELHRLSVIAISMFHRGTQAISGEEADRDLRALGESNDGSGLLFGRFFFVHEAQAVVTEERLRSYEFMHATFGEHLAARLIEKALRGLVDSGSPWDDGELYALLSFAPLTDRAQLVQNLRDMLATWPRGRARPGLLPPLISFFRAAAWDPEHRGSVGYAPVRLRRAYRDAVYEANLVLVAVLAVGEVYASDLVDDSEGAAAGWRRHALGWQAQLSPTSWRAFSSTLHPERRYRAHPLDPSEGDGDLRITTRRTPLVDHDVNWPVTPSPPQTRRSLSDGLEERLADHGAVELIERILFVGDVDSEHLLHIGYPLLLQWPSAVSQFVVTVDDRLTSPVQPLVALLTRDVYSPETLPVLYTECFDHVRTLPDGERASYLEAVLRQLVHDAPALPDKTFASLLTQVHTALMRYPSLTSTTVRLLLDCVHHALERGSPDMAAPLENLRTDMLRNDHFVQVLLMMTQLARSTRTWRWWNSPPSFDAGHYNNLLHNLDLRSVATTHPTALIDLLRLTAELGLDDWLVTHTSEILAALPREAFDLFRPSDLPRLRAALPEGAYSEQFEEVERAWRAHE</sequence>